<dbReference type="EMBL" id="JASCZI010120832">
    <property type="protein sequence ID" value="MED6155015.1"/>
    <property type="molecule type" value="Genomic_DNA"/>
</dbReference>
<feature type="region of interest" description="Disordered" evidence="1">
    <location>
        <begin position="97"/>
        <end position="148"/>
    </location>
</feature>
<dbReference type="Pfam" id="PF04640">
    <property type="entry name" value="PLATZ"/>
    <property type="match status" value="1"/>
</dbReference>
<dbReference type="Proteomes" id="UP001341840">
    <property type="component" value="Unassembled WGS sequence"/>
</dbReference>
<protein>
    <submittedName>
        <fullName evidence="2">Uncharacterized protein</fullName>
    </submittedName>
</protein>
<comment type="caution">
    <text evidence="2">The sequence shown here is derived from an EMBL/GenBank/DDBJ whole genome shotgun (WGS) entry which is preliminary data.</text>
</comment>
<keyword evidence="3" id="KW-1185">Reference proteome</keyword>
<reference evidence="2 3" key="1">
    <citation type="journal article" date="2023" name="Plants (Basel)">
        <title>Bridging the Gap: Combining Genomics and Transcriptomics Approaches to Understand Stylosanthes scabra, an Orphan Legume from the Brazilian Caatinga.</title>
        <authorList>
            <person name="Ferreira-Neto J.R.C."/>
            <person name="da Silva M.D."/>
            <person name="Binneck E."/>
            <person name="de Melo N.F."/>
            <person name="da Silva R.H."/>
            <person name="de Melo A.L.T.M."/>
            <person name="Pandolfi V."/>
            <person name="Bustamante F.O."/>
            <person name="Brasileiro-Vidal A.C."/>
            <person name="Benko-Iseppon A.M."/>
        </authorList>
    </citation>
    <scope>NUCLEOTIDE SEQUENCE [LARGE SCALE GENOMIC DNA]</scope>
    <source>
        <tissue evidence="2">Leaves</tissue>
    </source>
</reference>
<accession>A0ABU6U3J3</accession>
<gene>
    <name evidence="2" type="ORF">PIB30_001697</name>
</gene>
<evidence type="ECO:0000313" key="2">
    <source>
        <dbReference type="EMBL" id="MED6155015.1"/>
    </source>
</evidence>
<dbReference type="InterPro" id="IPR006734">
    <property type="entry name" value="PLATZ"/>
</dbReference>
<evidence type="ECO:0000256" key="1">
    <source>
        <dbReference type="SAM" id="MobiDB-lite"/>
    </source>
</evidence>
<organism evidence="2 3">
    <name type="scientific">Stylosanthes scabra</name>
    <dbReference type="NCBI Taxonomy" id="79078"/>
    <lineage>
        <taxon>Eukaryota</taxon>
        <taxon>Viridiplantae</taxon>
        <taxon>Streptophyta</taxon>
        <taxon>Embryophyta</taxon>
        <taxon>Tracheophyta</taxon>
        <taxon>Spermatophyta</taxon>
        <taxon>Magnoliopsida</taxon>
        <taxon>eudicotyledons</taxon>
        <taxon>Gunneridae</taxon>
        <taxon>Pentapetalae</taxon>
        <taxon>rosids</taxon>
        <taxon>fabids</taxon>
        <taxon>Fabales</taxon>
        <taxon>Fabaceae</taxon>
        <taxon>Papilionoideae</taxon>
        <taxon>50 kb inversion clade</taxon>
        <taxon>dalbergioids sensu lato</taxon>
        <taxon>Dalbergieae</taxon>
        <taxon>Pterocarpus clade</taxon>
        <taxon>Stylosanthes</taxon>
    </lineage>
</organism>
<dbReference type="PANTHER" id="PTHR31065:SF9">
    <property type="entry name" value="TRANSCRIPTION FACTOR FAMILY PROTEIN, PUTATIVE-RELATED"/>
    <property type="match status" value="1"/>
</dbReference>
<feature type="compositionally biased region" description="Polar residues" evidence="1">
    <location>
        <begin position="110"/>
        <end position="121"/>
    </location>
</feature>
<sequence length="148" mass="17095">MHSPSLKGPHHGHEILKVWKYMYEDTVSLDDMNKYFDCSEIRPYTCNGQKVIHLDPLTCCDPRSCKISPQKLSGETIKYLYCSISCKVEKLVPAVIPDENQNAPEERQENPPQEGQETPPLQRQEENPKPVSFRKRSRKGTPHRAPFF</sequence>
<evidence type="ECO:0000313" key="3">
    <source>
        <dbReference type="Proteomes" id="UP001341840"/>
    </source>
</evidence>
<proteinExistence type="predicted"/>
<feature type="compositionally biased region" description="Basic residues" evidence="1">
    <location>
        <begin position="132"/>
        <end position="142"/>
    </location>
</feature>
<dbReference type="PANTHER" id="PTHR31065">
    <property type="entry name" value="PLATZ TRANSCRIPTION FACTOR FAMILY PROTEIN"/>
    <property type="match status" value="1"/>
</dbReference>
<name>A0ABU6U3J3_9FABA</name>